<evidence type="ECO:0000256" key="1">
    <source>
        <dbReference type="ARBA" id="ARBA00000213"/>
    </source>
</evidence>
<dbReference type="Gene3D" id="1.10.460.10">
    <property type="entry name" value="Topoisomerase I, domain 2"/>
    <property type="match status" value="1"/>
</dbReference>
<organism evidence="13 14">
    <name type="scientific">Coprobacillus cateniformis</name>
    <dbReference type="NCBI Taxonomy" id="100884"/>
    <lineage>
        <taxon>Bacteria</taxon>
        <taxon>Bacillati</taxon>
        <taxon>Bacillota</taxon>
        <taxon>Erysipelotrichia</taxon>
        <taxon>Erysipelotrichales</taxon>
        <taxon>Coprobacillaceae</taxon>
        <taxon>Coprobacillus</taxon>
    </lineage>
</organism>
<evidence type="ECO:0000313" key="13">
    <source>
        <dbReference type="EMBL" id="EFW03582.1"/>
    </source>
</evidence>
<dbReference type="InterPro" id="IPR013825">
    <property type="entry name" value="Topo_IA_cen_sub2"/>
</dbReference>
<evidence type="ECO:0000259" key="12">
    <source>
        <dbReference type="PROSITE" id="PS52039"/>
    </source>
</evidence>
<comment type="caution">
    <text evidence="13">The sequence shown here is derived from an EMBL/GenBank/DDBJ whole genome shotgun (WGS) entry which is preliminary data.</text>
</comment>
<dbReference type="SMART" id="SM00436">
    <property type="entry name" value="TOP1Bc"/>
    <property type="match status" value="1"/>
</dbReference>
<dbReference type="Gene3D" id="2.70.20.10">
    <property type="entry name" value="Topoisomerase I, domain 3"/>
    <property type="match status" value="1"/>
</dbReference>
<dbReference type="Pfam" id="PF01131">
    <property type="entry name" value="Topoisom_bac"/>
    <property type="match status" value="1"/>
</dbReference>
<keyword evidence="6" id="KW-0413">Isomerase</keyword>
<protein>
    <recommendedName>
        <fullName evidence="3">DNA topoisomerase</fullName>
        <ecNumber evidence="3">5.6.2.1</ecNumber>
    </recommendedName>
    <alternativeName>
        <fullName evidence="10">Omega-protein</fullName>
    </alternativeName>
    <alternativeName>
        <fullName evidence="9">Relaxing enzyme</fullName>
    </alternativeName>
    <alternativeName>
        <fullName evidence="7">Swivelase</fullName>
    </alternativeName>
    <alternativeName>
        <fullName evidence="8">Untwisting enzyme</fullName>
    </alternativeName>
</protein>
<dbReference type="GO" id="GO:0006281">
    <property type="term" value="P:DNA repair"/>
    <property type="evidence" value="ECO:0007669"/>
    <property type="project" value="TreeGrafter"/>
</dbReference>
<evidence type="ECO:0000256" key="4">
    <source>
        <dbReference type="ARBA" id="ARBA00023029"/>
    </source>
</evidence>
<dbReference type="Gene3D" id="3.40.50.140">
    <property type="match status" value="1"/>
</dbReference>
<evidence type="ECO:0000256" key="8">
    <source>
        <dbReference type="ARBA" id="ARBA00031985"/>
    </source>
</evidence>
<dbReference type="InterPro" id="IPR013824">
    <property type="entry name" value="Topo_IA_cen_sub1"/>
</dbReference>
<dbReference type="PROSITE" id="PS52039">
    <property type="entry name" value="TOPO_IA_2"/>
    <property type="match status" value="1"/>
</dbReference>
<feature type="domain" description="Toprim" evidence="11">
    <location>
        <begin position="7"/>
        <end position="146"/>
    </location>
</feature>
<dbReference type="GO" id="GO:0043597">
    <property type="term" value="C:cytoplasmic replication fork"/>
    <property type="evidence" value="ECO:0007669"/>
    <property type="project" value="TreeGrafter"/>
</dbReference>
<keyword evidence="4" id="KW-0799">Topoisomerase</keyword>
<dbReference type="EMBL" id="ADKX01000046">
    <property type="protein sequence ID" value="EFW03582.1"/>
    <property type="molecule type" value="Genomic_DNA"/>
</dbReference>
<dbReference type="PROSITE" id="PS50880">
    <property type="entry name" value="TOPRIM"/>
    <property type="match status" value="1"/>
</dbReference>
<dbReference type="EC" id="5.6.2.1" evidence="3"/>
<evidence type="ECO:0000256" key="5">
    <source>
        <dbReference type="ARBA" id="ARBA00023125"/>
    </source>
</evidence>
<dbReference type="InterPro" id="IPR034144">
    <property type="entry name" value="TOPRIM_TopoIII"/>
</dbReference>
<dbReference type="AlphaFoldDB" id="E7GEY1"/>
<evidence type="ECO:0000313" key="14">
    <source>
        <dbReference type="Proteomes" id="UP000003157"/>
    </source>
</evidence>
<dbReference type="Pfam" id="PF01751">
    <property type="entry name" value="Toprim"/>
    <property type="match status" value="1"/>
</dbReference>
<dbReference type="GO" id="GO:0003917">
    <property type="term" value="F:DNA topoisomerase type I (single strand cut, ATP-independent) activity"/>
    <property type="evidence" value="ECO:0007669"/>
    <property type="project" value="UniProtKB-EC"/>
</dbReference>
<sequence>MEVIPIKKLIIAEKPNVMREFVHALDSHAKSICYAKPYVYYYEGKDYIFAAANGHLFQAKNPEEISMNNKKWDAKKLDIPEIIPIKINKQYAQSFYCLKELVKRKDIDEIIVATDPDREGQLIWELIARNLKINVPVTRIWINEWTEASLIKAFHGRKDNKAYQNLADAGLARLQSDYLIGMTGTRVHTVCFGGYKNVINEGRVQSPTRYLVGTLEKTIMNFKPENYHIIQLQTGSDEAEAMTLLSHKLDTKESSGLLEVLPSYQYEILKDVHKVSKKGPKLYKTNDILMDANNKLGLSAEKTTEILQKLYQDYALTTYPRTEIQQISISASKEVMKIVNSLEGVGLVDEIIDEIKSKHMTFQKHLINFSEGEMPHEAITPTYEGNPKATLSKLSHDERNVYELIVRRFLQGFYPEAIIEETKVATVISYSEKDYTFSNSGKIIVEPSWMKVLGVPRDTYLPAITDRKTYPYVNSLLERKTTKPPSRFTEATLLNAMENAARYVEDSSSKTILKKSKGIGTGATRNEIIKNLYKSGFIIKKGKTIYPTDKLMQWMEILPESPLKSPQMTADLESQLSEVEKGTLSFHNFMNSVNNQLDELIKVALSSPKTSIVSSSIKTPSKDTHSLDSLGNCPICGKPMRENSKSFYCTGYKEGCKFSIWKEIKGKKISKRTAETLIHKGYTGKLKGFYSDKTGKDFEAKLKINKSTQKVEFDFDKR</sequence>
<dbReference type="SMART" id="SM00493">
    <property type="entry name" value="TOPRIM"/>
    <property type="match status" value="1"/>
</dbReference>
<dbReference type="PROSITE" id="PS00396">
    <property type="entry name" value="TOPO_IA_1"/>
    <property type="match status" value="1"/>
</dbReference>
<dbReference type="Proteomes" id="UP000003157">
    <property type="component" value="Unassembled WGS sequence"/>
</dbReference>
<evidence type="ECO:0000256" key="3">
    <source>
        <dbReference type="ARBA" id="ARBA00012891"/>
    </source>
</evidence>
<dbReference type="GO" id="GO:0006265">
    <property type="term" value="P:DNA topological change"/>
    <property type="evidence" value="ECO:0007669"/>
    <property type="project" value="InterPro"/>
</dbReference>
<evidence type="ECO:0000256" key="10">
    <source>
        <dbReference type="ARBA" id="ARBA00032877"/>
    </source>
</evidence>
<dbReference type="STRING" id="100884.GCA_000269565_03717"/>
<dbReference type="InterPro" id="IPR003602">
    <property type="entry name" value="Topo_IA_DNA-bd_dom"/>
</dbReference>
<proteinExistence type="inferred from homology"/>
<dbReference type="PANTHER" id="PTHR11390">
    <property type="entry name" value="PROKARYOTIC DNA TOPOISOMERASE"/>
    <property type="match status" value="1"/>
</dbReference>
<dbReference type="CDD" id="cd03362">
    <property type="entry name" value="TOPRIM_TopoIA_TopoIII"/>
    <property type="match status" value="1"/>
</dbReference>
<dbReference type="InterPro" id="IPR006171">
    <property type="entry name" value="TOPRIM_dom"/>
</dbReference>
<dbReference type="Gene3D" id="1.10.290.10">
    <property type="entry name" value="Topoisomerase I, domain 4"/>
    <property type="match status" value="1"/>
</dbReference>
<dbReference type="OrthoDB" id="9803554at2"/>
<gene>
    <name evidence="13" type="ORF">HMPREF9488_03273</name>
</gene>
<evidence type="ECO:0000256" key="9">
    <source>
        <dbReference type="ARBA" id="ARBA00032235"/>
    </source>
</evidence>
<name>E7GEY1_9FIRM</name>
<evidence type="ECO:0000256" key="6">
    <source>
        <dbReference type="ARBA" id="ARBA00023235"/>
    </source>
</evidence>
<evidence type="ECO:0000256" key="2">
    <source>
        <dbReference type="ARBA" id="ARBA00009446"/>
    </source>
</evidence>
<comment type="similarity">
    <text evidence="2">Belongs to the type IA topoisomerase family.</text>
</comment>
<dbReference type="InterPro" id="IPR013826">
    <property type="entry name" value="Topo_IA_cen_sub3"/>
</dbReference>
<dbReference type="eggNOG" id="COG0550">
    <property type="taxonomic scope" value="Bacteria"/>
</dbReference>
<reference evidence="13 14" key="1">
    <citation type="submission" date="2010-12" db="EMBL/GenBank/DDBJ databases">
        <title>The Genome Sequence of Coprobacillus sp. strain 29_1.</title>
        <authorList>
            <consortium name="The Broad Institute Genome Sequencing Platform"/>
            <person name="Earl A."/>
            <person name="Ward D."/>
            <person name="Feldgarden M."/>
            <person name="Gevers D."/>
            <person name="Daigneault M."/>
            <person name="Sibley C.D."/>
            <person name="White A."/>
            <person name="Strauss J."/>
            <person name="Allen-Vercoe E."/>
            <person name="Young S.K."/>
            <person name="Zeng Q."/>
            <person name="Gargeya S."/>
            <person name="Fitzgerald M."/>
            <person name="Haas B."/>
            <person name="Abouelleil A."/>
            <person name="Alvarado L."/>
            <person name="Arachchi H.M."/>
            <person name="Berlin A."/>
            <person name="Brown A."/>
            <person name="Chapman S.B."/>
            <person name="Chen Z."/>
            <person name="Dunbar C."/>
            <person name="Freedman E."/>
            <person name="Gearin G."/>
            <person name="Gellesch M."/>
            <person name="Goldberg J."/>
            <person name="Griggs A."/>
            <person name="Gujja S."/>
            <person name="Heilman E."/>
            <person name="Heiman D."/>
            <person name="Howarth C."/>
            <person name="Larson L."/>
            <person name="Lui A."/>
            <person name="MacDonald P.J.P."/>
            <person name="Mehta T."/>
            <person name="Montmayeur A."/>
            <person name="Murphy C."/>
            <person name="Neiman D."/>
            <person name="Pearson M."/>
            <person name="Priest M."/>
            <person name="Roberts A."/>
            <person name="Saif S."/>
            <person name="Shea T."/>
            <person name="Shenoy N."/>
            <person name="Sisk P."/>
            <person name="Stolte C."/>
            <person name="Sykes S."/>
            <person name="White J."/>
            <person name="Yandava C."/>
            <person name="Nusbaum C."/>
            <person name="Birren B."/>
        </authorList>
    </citation>
    <scope>NUCLEOTIDE SEQUENCE [LARGE SCALE GENOMIC DNA]</scope>
    <source>
        <strain evidence="13 14">29_1</strain>
    </source>
</reference>
<dbReference type="InterPro" id="IPR000380">
    <property type="entry name" value="Topo_IA"/>
</dbReference>
<dbReference type="InterPro" id="IPR023406">
    <property type="entry name" value="Topo_IA_AS"/>
</dbReference>
<keyword evidence="5" id="KW-0238">DNA-binding</keyword>
<dbReference type="SMART" id="SM00437">
    <property type="entry name" value="TOP1Ac"/>
    <property type="match status" value="1"/>
</dbReference>
<dbReference type="GO" id="GO:0003677">
    <property type="term" value="F:DNA binding"/>
    <property type="evidence" value="ECO:0007669"/>
    <property type="project" value="UniProtKB-KW"/>
</dbReference>
<evidence type="ECO:0000256" key="7">
    <source>
        <dbReference type="ARBA" id="ARBA00030003"/>
    </source>
</evidence>
<accession>E7GEY1</accession>
<dbReference type="SUPFAM" id="SSF56712">
    <property type="entry name" value="Prokaryotic type I DNA topoisomerase"/>
    <property type="match status" value="1"/>
</dbReference>
<feature type="domain" description="Topo IA-type catalytic" evidence="12">
    <location>
        <begin position="163"/>
        <end position="601"/>
    </location>
</feature>
<dbReference type="GO" id="GO:0006310">
    <property type="term" value="P:DNA recombination"/>
    <property type="evidence" value="ECO:0007669"/>
    <property type="project" value="TreeGrafter"/>
</dbReference>
<dbReference type="InterPro" id="IPR025589">
    <property type="entry name" value="Toprim_C_rpt"/>
</dbReference>
<dbReference type="InterPro" id="IPR023405">
    <property type="entry name" value="Topo_IA_core_domain"/>
</dbReference>
<dbReference type="HOGENOM" id="CLU_002929_5_2_9"/>
<dbReference type="InterPro" id="IPR003601">
    <property type="entry name" value="Topo_IA_2"/>
</dbReference>
<comment type="catalytic activity">
    <reaction evidence="1">
        <text>ATP-independent breakage of single-stranded DNA, followed by passage and rejoining.</text>
        <dbReference type="EC" id="5.6.2.1"/>
    </reaction>
</comment>
<evidence type="ECO:0000259" key="11">
    <source>
        <dbReference type="PROSITE" id="PS50880"/>
    </source>
</evidence>
<dbReference type="InterPro" id="IPR013497">
    <property type="entry name" value="Topo_IA_cen"/>
</dbReference>
<dbReference type="PANTHER" id="PTHR11390:SF21">
    <property type="entry name" value="DNA TOPOISOMERASE 3-ALPHA"/>
    <property type="match status" value="1"/>
</dbReference>
<dbReference type="PRINTS" id="PR00417">
    <property type="entry name" value="PRTPISMRASEI"/>
</dbReference>
<dbReference type="Pfam" id="PF13342">
    <property type="entry name" value="Toprim_Crpt"/>
    <property type="match status" value="1"/>
</dbReference>
<keyword evidence="14" id="KW-1185">Reference proteome</keyword>